<dbReference type="Gene3D" id="3.40.718.10">
    <property type="entry name" value="Isopropylmalate Dehydrogenase"/>
    <property type="match status" value="1"/>
</dbReference>
<dbReference type="GO" id="GO:0016491">
    <property type="term" value="F:oxidoreductase activity"/>
    <property type="evidence" value="ECO:0007669"/>
    <property type="project" value="UniProtKB-KW"/>
</dbReference>
<dbReference type="EMBL" id="JRFA01000006">
    <property type="protein sequence ID" value="KGN75443.1"/>
    <property type="molecule type" value="Genomic_DNA"/>
</dbReference>
<dbReference type="Proteomes" id="UP000030103">
    <property type="component" value="Unassembled WGS sequence"/>
</dbReference>
<dbReference type="Pfam" id="PF04166">
    <property type="entry name" value="PdxA"/>
    <property type="match status" value="1"/>
</dbReference>
<dbReference type="OrthoDB" id="9801783at2"/>
<accession>A0A0A2E974</accession>
<reference evidence="4 5" key="1">
    <citation type="submission" date="2014-09" db="EMBL/GenBank/DDBJ databases">
        <title>Draft Genome Sequence of Porphyromonas macacae COT-192_OH2859.</title>
        <authorList>
            <person name="Wallis C."/>
            <person name="Deusch O."/>
            <person name="O'Flynn C."/>
            <person name="Davis I."/>
            <person name="Horsfall A."/>
            <person name="Kirkwood N."/>
            <person name="Harris S."/>
            <person name="Eisen J.A."/>
            <person name="Coil D.A."/>
            <person name="Darling A.E."/>
            <person name="Jospin G."/>
            <person name="Alexiev A."/>
        </authorList>
    </citation>
    <scope>NUCLEOTIDE SEQUENCE [LARGE SCALE GENOMIC DNA]</scope>
    <source>
        <strain evidence="5">COT-192 OH2859</strain>
    </source>
</reference>
<sequence length="371" mass="41395">MENRKLRIAISQGDINSIGYEILFKIFEEELMLELCTPVIYGSTRVEAFWRKRLEQKPEEHKKWVPVNDVSEVRDGRVNIINCGSREWMVDPGKATADSGQAAAEALFCATQDVMNGFCDVLVTAPINKAAMPKEVFPYKGHTDYLQEVAAEKPGESLMILCSGNTRVALATTHLPLNEVAGAITPELILQKLRLMEHSLIRDFGIVKPQIALLALNPHAGDKGLIGEQEQRIIKPAMEQAKALNIFVHGPFAADGFWGSPNTLDSFDGILAMYHDQGLAPFKTLYMDRGVNFTAGLSIVRTSPDHGTAYDIAGKGIASEVSMREAIYTAIDIYRNRRTYYEANRNPLRKLYFNRGKDDEKIDLTAEDDND</sequence>
<dbReference type="SUPFAM" id="SSF53659">
    <property type="entry name" value="Isocitrate/Isopropylmalate dehydrogenase-like"/>
    <property type="match status" value="1"/>
</dbReference>
<name>A0A0A2E974_9PORP</name>
<evidence type="ECO:0000313" key="5">
    <source>
        <dbReference type="Proteomes" id="UP000030103"/>
    </source>
</evidence>
<dbReference type="AlphaFoldDB" id="A0A0A2E974"/>
<dbReference type="GO" id="GO:0051287">
    <property type="term" value="F:NAD binding"/>
    <property type="evidence" value="ECO:0007669"/>
    <property type="project" value="InterPro"/>
</dbReference>
<evidence type="ECO:0000313" key="4">
    <source>
        <dbReference type="EMBL" id="KGN75443.1"/>
    </source>
</evidence>
<proteinExistence type="predicted"/>
<dbReference type="RefSeq" id="WP_036872904.1">
    <property type="nucleotide sequence ID" value="NZ_JRFA01000006.1"/>
</dbReference>
<dbReference type="PANTHER" id="PTHR30004">
    <property type="entry name" value="4-HYDROXYTHREONINE-4-PHOSPHATE DEHYDROGENASE"/>
    <property type="match status" value="1"/>
</dbReference>
<organism evidence="4 5">
    <name type="scientific">Porphyromonas macacae</name>
    <dbReference type="NCBI Taxonomy" id="28115"/>
    <lineage>
        <taxon>Bacteria</taxon>
        <taxon>Pseudomonadati</taxon>
        <taxon>Bacteroidota</taxon>
        <taxon>Bacteroidia</taxon>
        <taxon>Bacteroidales</taxon>
        <taxon>Porphyromonadaceae</taxon>
        <taxon>Porphyromonas</taxon>
    </lineage>
</organism>
<keyword evidence="1" id="KW-0479">Metal-binding</keyword>
<keyword evidence="2" id="KW-0560">Oxidoreductase</keyword>
<dbReference type="GO" id="GO:0046872">
    <property type="term" value="F:metal ion binding"/>
    <property type="evidence" value="ECO:0007669"/>
    <property type="project" value="UniProtKB-KW"/>
</dbReference>
<protein>
    <submittedName>
        <fullName evidence="4">4-hydroxythreonine-4-phosphate dehydrogenase</fullName>
    </submittedName>
</protein>
<dbReference type="PANTHER" id="PTHR30004:SF6">
    <property type="entry name" value="D-THREONATE 4-PHOSPHATE DEHYDROGENASE"/>
    <property type="match status" value="1"/>
</dbReference>
<keyword evidence="5" id="KW-1185">Reference proteome</keyword>
<dbReference type="STRING" id="28115.HQ47_01815"/>
<keyword evidence="3" id="KW-0520">NAD</keyword>
<evidence type="ECO:0000256" key="1">
    <source>
        <dbReference type="ARBA" id="ARBA00022723"/>
    </source>
</evidence>
<gene>
    <name evidence="4" type="ORF">HQ47_01815</name>
</gene>
<evidence type="ECO:0000256" key="2">
    <source>
        <dbReference type="ARBA" id="ARBA00023002"/>
    </source>
</evidence>
<dbReference type="NCBIfam" id="TIGR00557">
    <property type="entry name" value="pdxA"/>
    <property type="match status" value="1"/>
</dbReference>
<dbReference type="InterPro" id="IPR005255">
    <property type="entry name" value="PdxA_fam"/>
</dbReference>
<comment type="caution">
    <text evidence="4">The sequence shown here is derived from an EMBL/GenBank/DDBJ whole genome shotgun (WGS) entry which is preliminary data.</text>
</comment>
<dbReference type="eggNOG" id="COG1995">
    <property type="taxonomic scope" value="Bacteria"/>
</dbReference>
<evidence type="ECO:0000256" key="3">
    <source>
        <dbReference type="ARBA" id="ARBA00023027"/>
    </source>
</evidence>